<evidence type="ECO:0000256" key="4">
    <source>
        <dbReference type="ARBA" id="ARBA00023082"/>
    </source>
</evidence>
<keyword evidence="5" id="KW-0238">DNA-binding</keyword>
<dbReference type="InterPro" id="IPR036388">
    <property type="entry name" value="WH-like_DNA-bd_sf"/>
</dbReference>
<reference evidence="9 10" key="1">
    <citation type="journal article" date="2015" name="Int. J. Syst. Evol. Microbiol.">
        <title>Revisiting Corynebacterium glyciniphilum (ex Kubota et al., 1972) sp. nov., nom. rev., isolated from putrefied banana.</title>
        <authorList>
            <person name="Al-Dilaimi A."/>
            <person name="Bednarz H."/>
            <person name="Lomker A."/>
            <person name="Niehaus K."/>
            <person name="Kalinowski J."/>
            <person name="Ruckert C."/>
        </authorList>
    </citation>
    <scope>NUCLEOTIDE SEQUENCE [LARGE SCALE GENOMIC DNA]</scope>
    <source>
        <strain evidence="9">AJ 3170</strain>
    </source>
</reference>
<evidence type="ECO:0000256" key="1">
    <source>
        <dbReference type="ARBA" id="ARBA00010641"/>
    </source>
</evidence>
<evidence type="ECO:0000256" key="5">
    <source>
        <dbReference type="ARBA" id="ARBA00023125"/>
    </source>
</evidence>
<comment type="similarity">
    <text evidence="1">Belongs to the sigma-70 factor family. ECF subfamily.</text>
</comment>
<dbReference type="GO" id="GO:0003677">
    <property type="term" value="F:DNA binding"/>
    <property type="evidence" value="ECO:0007669"/>
    <property type="project" value="UniProtKB-KW"/>
</dbReference>
<protein>
    <submittedName>
        <fullName evidence="9">RNA polymerase sigma factor, sigma-70 family protein</fullName>
    </submittedName>
</protein>
<feature type="domain" description="RNA polymerase sigma factor 70 region 4 type 2" evidence="8">
    <location>
        <begin position="105"/>
        <end position="156"/>
    </location>
</feature>
<dbReference type="InterPro" id="IPR014284">
    <property type="entry name" value="RNA_pol_sigma-70_dom"/>
</dbReference>
<keyword evidence="3" id="KW-0805">Transcription regulation</keyword>
<evidence type="ECO:0000256" key="2">
    <source>
        <dbReference type="ARBA" id="ARBA00011344"/>
    </source>
</evidence>
<dbReference type="PANTHER" id="PTHR30173:SF36">
    <property type="entry name" value="ECF RNA POLYMERASE SIGMA FACTOR SIGJ"/>
    <property type="match status" value="1"/>
</dbReference>
<dbReference type="Gene3D" id="1.10.10.10">
    <property type="entry name" value="Winged helix-like DNA-binding domain superfamily/Winged helix DNA-binding domain"/>
    <property type="match status" value="1"/>
</dbReference>
<dbReference type="Proteomes" id="UP000023703">
    <property type="component" value="Chromosome"/>
</dbReference>
<accession>X5DQH3</accession>
<keyword evidence="4" id="KW-0731">Sigma factor</keyword>
<sequence length="295" mass="32053">MTTTPTWTRERPRLLGLAYSVLGTWEDAEDAVSEAWLRLQRVAGTSQQPRDVPAWLTVVVSRLALDAATTAAKRRESYVGPWLPEISVQDDPAEYVVLGEGVDLAFVRILQSLRPVDRVVVVLSDVAGMSHQEISDIVGSTPAATRQRLRRARTTLATPSSDTHAPRLVDRSHLDTLATALNAGDLGTLVEQLSEGCILWTDSGGLTRAARNPVYGSDRVTRFLAGLISKYGMPRVSAIDTAAGPVLRAVSEDMTRVVVLETGGGVEITGIQVQQNPHKIVARMPHDLSHRPERS</sequence>
<dbReference type="RefSeq" id="WP_052539508.1">
    <property type="nucleotide sequence ID" value="NZ_CP006842.1"/>
</dbReference>
<dbReference type="AlphaFoldDB" id="X5DQH3"/>
<dbReference type="GO" id="GO:0006352">
    <property type="term" value="P:DNA-templated transcription initiation"/>
    <property type="evidence" value="ECO:0007669"/>
    <property type="project" value="InterPro"/>
</dbReference>
<dbReference type="EMBL" id="CP006842">
    <property type="protein sequence ID" value="AHW62912.1"/>
    <property type="molecule type" value="Genomic_DNA"/>
</dbReference>
<evidence type="ECO:0000259" key="7">
    <source>
        <dbReference type="Pfam" id="PF04542"/>
    </source>
</evidence>
<proteinExistence type="inferred from homology"/>
<evidence type="ECO:0000313" key="10">
    <source>
        <dbReference type="Proteomes" id="UP000023703"/>
    </source>
</evidence>
<dbReference type="InterPro" id="IPR052704">
    <property type="entry name" value="ECF_Sigma-70_Domain"/>
</dbReference>
<evidence type="ECO:0000259" key="8">
    <source>
        <dbReference type="Pfam" id="PF08281"/>
    </source>
</evidence>
<evidence type="ECO:0000256" key="3">
    <source>
        <dbReference type="ARBA" id="ARBA00023015"/>
    </source>
</evidence>
<dbReference type="Pfam" id="PF08281">
    <property type="entry name" value="Sigma70_r4_2"/>
    <property type="match status" value="1"/>
</dbReference>
<dbReference type="PANTHER" id="PTHR30173">
    <property type="entry name" value="SIGMA 19 FACTOR"/>
    <property type="match status" value="1"/>
</dbReference>
<dbReference type="SUPFAM" id="SSF88659">
    <property type="entry name" value="Sigma3 and sigma4 domains of RNA polymerase sigma factors"/>
    <property type="match status" value="1"/>
</dbReference>
<feature type="domain" description="RNA polymerase sigma-70 region 2" evidence="7">
    <location>
        <begin position="8"/>
        <end position="72"/>
    </location>
</feature>
<dbReference type="InterPro" id="IPR013324">
    <property type="entry name" value="RNA_pol_sigma_r3/r4-like"/>
</dbReference>
<dbReference type="eggNOG" id="COG1595">
    <property type="taxonomic scope" value="Bacteria"/>
</dbReference>
<dbReference type="STRING" id="1404245.CGLY_02320"/>
<dbReference type="InterPro" id="IPR007627">
    <property type="entry name" value="RNA_pol_sigma70_r2"/>
</dbReference>
<evidence type="ECO:0000313" key="9">
    <source>
        <dbReference type="EMBL" id="AHW62912.1"/>
    </source>
</evidence>
<gene>
    <name evidence="9" type="ORF">CGLY_02320</name>
</gene>
<dbReference type="Pfam" id="PF04542">
    <property type="entry name" value="Sigma70_r2"/>
    <property type="match status" value="1"/>
</dbReference>
<dbReference type="SUPFAM" id="SSF54427">
    <property type="entry name" value="NTF2-like"/>
    <property type="match status" value="1"/>
</dbReference>
<dbReference type="InterPro" id="IPR032710">
    <property type="entry name" value="NTF2-like_dom_sf"/>
</dbReference>
<dbReference type="GO" id="GO:0016987">
    <property type="term" value="F:sigma factor activity"/>
    <property type="evidence" value="ECO:0007669"/>
    <property type="project" value="UniProtKB-KW"/>
</dbReference>
<keyword evidence="10" id="KW-1185">Reference proteome</keyword>
<dbReference type="HOGENOM" id="CLU_047691_22_0_11"/>
<keyword evidence="6" id="KW-0804">Transcription</keyword>
<dbReference type="OrthoDB" id="3211555at2"/>
<dbReference type="InterPro" id="IPR013249">
    <property type="entry name" value="RNA_pol_sigma70_r4_t2"/>
</dbReference>
<name>X5DQH3_9CORY</name>
<organism evidence="9 10">
    <name type="scientific">Corynebacterium glyciniphilum AJ 3170</name>
    <dbReference type="NCBI Taxonomy" id="1404245"/>
    <lineage>
        <taxon>Bacteria</taxon>
        <taxon>Bacillati</taxon>
        <taxon>Actinomycetota</taxon>
        <taxon>Actinomycetes</taxon>
        <taxon>Mycobacteriales</taxon>
        <taxon>Corynebacteriaceae</taxon>
        <taxon>Corynebacterium</taxon>
    </lineage>
</organism>
<dbReference type="SUPFAM" id="SSF88946">
    <property type="entry name" value="Sigma2 domain of RNA polymerase sigma factors"/>
    <property type="match status" value="1"/>
</dbReference>
<dbReference type="InterPro" id="IPR013325">
    <property type="entry name" value="RNA_pol_sigma_r2"/>
</dbReference>
<comment type="subunit">
    <text evidence="2">Interacts transiently with the RNA polymerase catalytic core formed by RpoA, RpoB, RpoC and RpoZ (2 alpha, 1 beta, 1 beta' and 1 omega subunit) to form the RNA polymerase holoenzyme that can initiate transcription.</text>
</comment>
<dbReference type="NCBIfam" id="TIGR02937">
    <property type="entry name" value="sigma70-ECF"/>
    <property type="match status" value="1"/>
</dbReference>
<evidence type="ECO:0000256" key="6">
    <source>
        <dbReference type="ARBA" id="ARBA00023163"/>
    </source>
</evidence>
<dbReference type="KEGG" id="cgy:CGLY_02320"/>
<dbReference type="Gene3D" id="1.10.1740.10">
    <property type="match status" value="1"/>
</dbReference>